<protein>
    <submittedName>
        <fullName evidence="2">Uncharacterized protein</fullName>
    </submittedName>
</protein>
<dbReference type="EMBL" id="JANEYF010005494">
    <property type="protein sequence ID" value="KAJ8928056.1"/>
    <property type="molecule type" value="Genomic_DNA"/>
</dbReference>
<feature type="compositionally biased region" description="Polar residues" evidence="1">
    <location>
        <begin position="1"/>
        <end position="16"/>
    </location>
</feature>
<accession>A0AAV8WPH3</accession>
<feature type="compositionally biased region" description="Pro residues" evidence="1">
    <location>
        <begin position="42"/>
        <end position="65"/>
    </location>
</feature>
<evidence type="ECO:0000256" key="1">
    <source>
        <dbReference type="SAM" id="MobiDB-lite"/>
    </source>
</evidence>
<comment type="caution">
    <text evidence="2">The sequence shown here is derived from an EMBL/GenBank/DDBJ whole genome shotgun (WGS) entry which is preliminary data.</text>
</comment>
<gene>
    <name evidence="2" type="ORF">NQ314_019426</name>
</gene>
<evidence type="ECO:0000313" key="3">
    <source>
        <dbReference type="Proteomes" id="UP001162156"/>
    </source>
</evidence>
<organism evidence="2 3">
    <name type="scientific">Rhamnusium bicolor</name>
    <dbReference type="NCBI Taxonomy" id="1586634"/>
    <lineage>
        <taxon>Eukaryota</taxon>
        <taxon>Metazoa</taxon>
        <taxon>Ecdysozoa</taxon>
        <taxon>Arthropoda</taxon>
        <taxon>Hexapoda</taxon>
        <taxon>Insecta</taxon>
        <taxon>Pterygota</taxon>
        <taxon>Neoptera</taxon>
        <taxon>Endopterygota</taxon>
        <taxon>Coleoptera</taxon>
        <taxon>Polyphaga</taxon>
        <taxon>Cucujiformia</taxon>
        <taxon>Chrysomeloidea</taxon>
        <taxon>Cerambycidae</taxon>
        <taxon>Lepturinae</taxon>
        <taxon>Rhagiini</taxon>
        <taxon>Rhamnusium</taxon>
    </lineage>
</organism>
<dbReference type="AlphaFoldDB" id="A0AAV8WPH3"/>
<feature type="region of interest" description="Disordered" evidence="1">
    <location>
        <begin position="1"/>
        <end position="84"/>
    </location>
</feature>
<reference evidence="2" key="1">
    <citation type="journal article" date="2023" name="Insect Mol. Biol.">
        <title>Genome sequencing provides insights into the evolution of gene families encoding plant cell wall-degrading enzymes in longhorned beetles.</title>
        <authorList>
            <person name="Shin N.R."/>
            <person name="Okamura Y."/>
            <person name="Kirsch R."/>
            <person name="Pauchet Y."/>
        </authorList>
    </citation>
    <scope>NUCLEOTIDE SEQUENCE</scope>
    <source>
        <strain evidence="2">RBIC_L_NR</strain>
    </source>
</reference>
<proteinExistence type="predicted"/>
<dbReference type="Proteomes" id="UP001162156">
    <property type="component" value="Unassembled WGS sequence"/>
</dbReference>
<keyword evidence="3" id="KW-1185">Reference proteome</keyword>
<sequence length="118" mass="12904">LHGSDASSVIFASTPASRKHEFPGALPPSLPNLNHGTSSSPVPAPTPPHLPVPSPAPAQQPPHHPPSSHSLSSSVHRRHWHATDSRHHQAYARLVYIYNYIYNTIHTPSQLIERICIS</sequence>
<feature type="non-terminal residue" evidence="2">
    <location>
        <position position="1"/>
    </location>
</feature>
<name>A0AAV8WPH3_9CUCU</name>
<evidence type="ECO:0000313" key="2">
    <source>
        <dbReference type="EMBL" id="KAJ8928056.1"/>
    </source>
</evidence>